<proteinExistence type="predicted"/>
<feature type="compositionally biased region" description="Basic and acidic residues" evidence="1">
    <location>
        <begin position="1"/>
        <end position="14"/>
    </location>
</feature>
<gene>
    <name evidence="2" type="ORF">BFJ69_g5949</name>
</gene>
<reference evidence="2 3" key="1">
    <citation type="journal article" date="2018" name="Sci. Rep.">
        <title>Characterisation of pathogen-specific regions and novel effector candidates in Fusarium oxysporum f. sp. cepae.</title>
        <authorList>
            <person name="Armitage A.D."/>
            <person name="Taylor A."/>
            <person name="Sobczyk M.K."/>
            <person name="Baxter L."/>
            <person name="Greenfield B.P."/>
            <person name="Bates H.J."/>
            <person name="Wilson F."/>
            <person name="Jackson A.C."/>
            <person name="Ott S."/>
            <person name="Harrison R.J."/>
            <person name="Clarkson J.P."/>
        </authorList>
    </citation>
    <scope>NUCLEOTIDE SEQUENCE [LARGE SCALE GENOMIC DNA]</scope>
    <source>
        <strain evidence="2 3">Fo_A13</strain>
    </source>
</reference>
<dbReference type="Proteomes" id="UP000285084">
    <property type="component" value="Unassembled WGS sequence"/>
</dbReference>
<evidence type="ECO:0000256" key="1">
    <source>
        <dbReference type="SAM" id="MobiDB-lite"/>
    </source>
</evidence>
<dbReference type="EMBL" id="MRCX01000042">
    <property type="protein sequence ID" value="RKK77952.1"/>
    <property type="molecule type" value="Genomic_DNA"/>
</dbReference>
<accession>A0A420NCF9</accession>
<name>A0A420NCF9_FUSOX</name>
<evidence type="ECO:0000313" key="3">
    <source>
        <dbReference type="Proteomes" id="UP000285084"/>
    </source>
</evidence>
<dbReference type="AlphaFoldDB" id="A0A420NCF9"/>
<organism evidence="2 3">
    <name type="scientific">Fusarium oxysporum</name>
    <name type="common">Fusarium vascular wilt</name>
    <dbReference type="NCBI Taxonomy" id="5507"/>
    <lineage>
        <taxon>Eukaryota</taxon>
        <taxon>Fungi</taxon>
        <taxon>Dikarya</taxon>
        <taxon>Ascomycota</taxon>
        <taxon>Pezizomycotina</taxon>
        <taxon>Sordariomycetes</taxon>
        <taxon>Hypocreomycetidae</taxon>
        <taxon>Hypocreales</taxon>
        <taxon>Nectriaceae</taxon>
        <taxon>Fusarium</taxon>
        <taxon>Fusarium oxysporum species complex</taxon>
    </lineage>
</organism>
<protein>
    <submittedName>
        <fullName evidence="2">Uncharacterized protein</fullName>
    </submittedName>
</protein>
<feature type="region of interest" description="Disordered" evidence="1">
    <location>
        <begin position="1"/>
        <end position="52"/>
    </location>
</feature>
<evidence type="ECO:0000313" key="2">
    <source>
        <dbReference type="EMBL" id="RKK77952.1"/>
    </source>
</evidence>
<comment type="caution">
    <text evidence="2">The sequence shown here is derived from an EMBL/GenBank/DDBJ whole genome shotgun (WGS) entry which is preliminary data.</text>
</comment>
<sequence>MRYQKHHDLSRTQDAHLGPTKMARDIASRSPTPRAVQIKPANGQRKRRTPSS</sequence>